<dbReference type="AlphaFoldDB" id="A0A317ZV42"/>
<feature type="region of interest" description="Disordered" evidence="5">
    <location>
        <begin position="197"/>
        <end position="219"/>
    </location>
</feature>
<evidence type="ECO:0000259" key="6">
    <source>
        <dbReference type="PROSITE" id="PS50977"/>
    </source>
</evidence>
<accession>A0A317ZV42</accession>
<evidence type="ECO:0000313" key="7">
    <source>
        <dbReference type="EMBL" id="PXA68027.1"/>
    </source>
</evidence>
<dbReference type="InterPro" id="IPR050109">
    <property type="entry name" value="HTH-type_TetR-like_transc_reg"/>
</dbReference>
<dbReference type="Proteomes" id="UP000246722">
    <property type="component" value="Unassembled WGS sequence"/>
</dbReference>
<comment type="caution">
    <text evidence="7">The sequence shown here is derived from an EMBL/GenBank/DDBJ whole genome shotgun (WGS) entry which is preliminary data.</text>
</comment>
<dbReference type="Gene3D" id="1.10.357.10">
    <property type="entry name" value="Tetracycline Repressor, domain 2"/>
    <property type="match status" value="1"/>
</dbReference>
<feature type="domain" description="HTH tetR-type" evidence="6">
    <location>
        <begin position="9"/>
        <end position="69"/>
    </location>
</feature>
<dbReference type="GO" id="GO:0003700">
    <property type="term" value="F:DNA-binding transcription factor activity"/>
    <property type="evidence" value="ECO:0007669"/>
    <property type="project" value="TreeGrafter"/>
</dbReference>
<organism evidence="7 8">
    <name type="scientific">Cryobacterium arcticum</name>
    <dbReference type="NCBI Taxonomy" id="670052"/>
    <lineage>
        <taxon>Bacteria</taxon>
        <taxon>Bacillati</taxon>
        <taxon>Actinomycetota</taxon>
        <taxon>Actinomycetes</taxon>
        <taxon>Micrococcales</taxon>
        <taxon>Microbacteriaceae</taxon>
        <taxon>Cryobacterium</taxon>
    </lineage>
</organism>
<keyword evidence="1" id="KW-0805">Transcription regulation</keyword>
<protein>
    <submittedName>
        <fullName evidence="7">TetR family transcriptional regulator</fullName>
    </submittedName>
</protein>
<gene>
    <name evidence="7" type="ORF">CTB96_15330</name>
</gene>
<dbReference type="Pfam" id="PF00440">
    <property type="entry name" value="TetR_N"/>
    <property type="match status" value="1"/>
</dbReference>
<evidence type="ECO:0000256" key="4">
    <source>
        <dbReference type="PROSITE-ProRule" id="PRU00335"/>
    </source>
</evidence>
<evidence type="ECO:0000313" key="8">
    <source>
        <dbReference type="Proteomes" id="UP000246722"/>
    </source>
</evidence>
<evidence type="ECO:0000256" key="3">
    <source>
        <dbReference type="ARBA" id="ARBA00023163"/>
    </source>
</evidence>
<dbReference type="OrthoDB" id="3766519at2"/>
<evidence type="ECO:0000256" key="2">
    <source>
        <dbReference type="ARBA" id="ARBA00023125"/>
    </source>
</evidence>
<feature type="compositionally biased region" description="Low complexity" evidence="5">
    <location>
        <begin position="209"/>
        <end position="219"/>
    </location>
</feature>
<dbReference type="RefSeq" id="WP_110127698.1">
    <property type="nucleotide sequence ID" value="NZ_QHLY01000012.1"/>
</dbReference>
<feature type="DNA-binding region" description="H-T-H motif" evidence="4">
    <location>
        <begin position="32"/>
        <end position="51"/>
    </location>
</feature>
<keyword evidence="2 4" id="KW-0238">DNA-binding</keyword>
<evidence type="ECO:0000256" key="5">
    <source>
        <dbReference type="SAM" id="MobiDB-lite"/>
    </source>
</evidence>
<sequence>MTTDTSSRQTTSDELRLTALEQFASVGFAGASLAHIAEVAGYSKSSVLYHFASKEALLEAVLTPAIDRLEVILEQFLAQPETTATRMRFVDDFIDFILEFRLELHTFINQAQSLKGIAVIDRAGVLIMRLSNAICDNNASVEDQIRFGMALGGAAYTLVAGMNFSTPVNRATTSPDEIRSALRVVMIDLLAPVSVRSTPPATPTPPSAAPLLTPIETGK</sequence>
<name>A0A317ZV42_9MICO</name>
<keyword evidence="8" id="KW-1185">Reference proteome</keyword>
<keyword evidence="3" id="KW-0804">Transcription</keyword>
<dbReference type="PRINTS" id="PR00455">
    <property type="entry name" value="HTHTETR"/>
</dbReference>
<reference evidence="7 8" key="1">
    <citation type="submission" date="2018-05" db="EMBL/GenBank/DDBJ databases">
        <title>Genetic diversity of glacier-inhabiting Cryobacterium bacteria in China and description of Cryobacterium mengkeensis sp. nov. and Arthrobacter glacialis sp. nov.</title>
        <authorList>
            <person name="Liu Q."/>
            <person name="Xin Y.-H."/>
        </authorList>
    </citation>
    <scope>NUCLEOTIDE SEQUENCE [LARGE SCALE GENOMIC DNA]</scope>
    <source>
        <strain evidence="7 8">SK-1</strain>
    </source>
</reference>
<dbReference type="PROSITE" id="PS50977">
    <property type="entry name" value="HTH_TETR_2"/>
    <property type="match status" value="1"/>
</dbReference>
<dbReference type="InterPro" id="IPR009057">
    <property type="entry name" value="Homeodomain-like_sf"/>
</dbReference>
<dbReference type="InterPro" id="IPR001647">
    <property type="entry name" value="HTH_TetR"/>
</dbReference>
<dbReference type="PANTHER" id="PTHR30055:SF234">
    <property type="entry name" value="HTH-TYPE TRANSCRIPTIONAL REGULATOR BETI"/>
    <property type="match status" value="1"/>
</dbReference>
<evidence type="ECO:0000256" key="1">
    <source>
        <dbReference type="ARBA" id="ARBA00023015"/>
    </source>
</evidence>
<dbReference type="SUPFAM" id="SSF46689">
    <property type="entry name" value="Homeodomain-like"/>
    <property type="match status" value="1"/>
</dbReference>
<dbReference type="EMBL" id="QHLY01000012">
    <property type="protein sequence ID" value="PXA68027.1"/>
    <property type="molecule type" value="Genomic_DNA"/>
</dbReference>
<dbReference type="PANTHER" id="PTHR30055">
    <property type="entry name" value="HTH-TYPE TRANSCRIPTIONAL REGULATOR RUTR"/>
    <property type="match status" value="1"/>
</dbReference>
<proteinExistence type="predicted"/>
<dbReference type="GO" id="GO:0000976">
    <property type="term" value="F:transcription cis-regulatory region binding"/>
    <property type="evidence" value="ECO:0007669"/>
    <property type="project" value="TreeGrafter"/>
</dbReference>